<sequence>MINVTQGIAGPIIVGLCIFGLGIAASIVLPPGPDILWRLHIGEAILAGQKLYRDIIEVNPPLWFWAALPAAFVAQITPLSSTLALAIFHNWGIVGASFLFIHLARKTLDGGSARWVTVAYIAGLCLMSMGDLGQREQSLLLASGLWVALISARAEKHPISFPIACLTGFFCAYGFALKHYFILIPVVLEAWLLWHQRRIWRPWRPENVVLLGCACLYAGLVFKLAPEFLTRVLNLVQLSYYGFGPWNAFTPQERLLKLIAQCSFIILPIIAFVCVKERRTMASALLLASLTCCVIVWLQQKGWRYHFIAANGLSIMVLSLMCCPDGESQRSGRLARVLPPLALAPLVWTAIVQPALASVKNEGQWIEPALKVLIAQQPKDNRIMILSTAPERTFYPLARAGRPYGSRHYSMWMLPALLTPRQNPHLEAMRQEELKRVRSEFVADLMCSSPDLIIGEVGFYRNPQRKLFDAMAFMTQDLQLKAWLDEFYQQGAQSGPFPVWRLKDKRPAPKLCGFYP</sequence>
<proteinExistence type="predicted"/>
<feature type="transmembrane region" description="Helical" evidence="1">
    <location>
        <begin position="161"/>
        <end position="188"/>
    </location>
</feature>
<feature type="transmembrane region" description="Helical" evidence="1">
    <location>
        <begin position="208"/>
        <end position="225"/>
    </location>
</feature>
<dbReference type="Proteomes" id="UP001161064">
    <property type="component" value="Unassembled WGS sequence"/>
</dbReference>
<evidence type="ECO:0000313" key="3">
    <source>
        <dbReference type="Proteomes" id="UP001161064"/>
    </source>
</evidence>
<feature type="transmembrane region" description="Helical" evidence="1">
    <location>
        <begin position="255"/>
        <end position="275"/>
    </location>
</feature>
<name>A0ABQ4PWJ4_9PROT</name>
<organism evidence="2 3">
    <name type="scientific">Candidatus Phycosocius spiralis</name>
    <dbReference type="NCBI Taxonomy" id="2815099"/>
    <lineage>
        <taxon>Bacteria</taxon>
        <taxon>Pseudomonadati</taxon>
        <taxon>Pseudomonadota</taxon>
        <taxon>Alphaproteobacteria</taxon>
        <taxon>Caulobacterales</taxon>
        <taxon>Caulobacterales incertae sedis</taxon>
        <taxon>Candidatus Phycosocius</taxon>
    </lineage>
</organism>
<reference evidence="2" key="2">
    <citation type="journal article" date="2023" name="ISME Commun">
        <title>Characterization of a bloom-associated alphaproteobacterial lineage, 'Candidatus Phycosocius': insights into freshwater algal-bacterial interactions.</title>
        <authorList>
            <person name="Tanabe Y."/>
            <person name="Yamaguchi H."/>
            <person name="Yoshida M."/>
            <person name="Kai A."/>
            <person name="Okazaki Y."/>
        </authorList>
    </citation>
    <scope>NUCLEOTIDE SEQUENCE</scope>
    <source>
        <strain evidence="2">BOTRYCO-1</strain>
    </source>
</reference>
<evidence type="ECO:0000313" key="2">
    <source>
        <dbReference type="EMBL" id="GIU67360.1"/>
    </source>
</evidence>
<dbReference type="RefSeq" id="WP_284360235.1">
    <property type="nucleotide sequence ID" value="NZ_BPFZ01000009.1"/>
</dbReference>
<keyword evidence="1" id="KW-0472">Membrane</keyword>
<keyword evidence="1" id="KW-0812">Transmembrane</keyword>
<reference evidence="2" key="1">
    <citation type="submission" date="2021-05" db="EMBL/GenBank/DDBJ databases">
        <authorList>
            <person name="Tanabe Y."/>
        </authorList>
    </citation>
    <scope>NUCLEOTIDE SEQUENCE</scope>
    <source>
        <strain evidence="2">BOTRYCO-1</strain>
    </source>
</reference>
<dbReference type="EMBL" id="BPFZ01000009">
    <property type="protein sequence ID" value="GIU67360.1"/>
    <property type="molecule type" value="Genomic_DNA"/>
</dbReference>
<accession>A0ABQ4PWJ4</accession>
<feature type="transmembrane region" description="Helical" evidence="1">
    <location>
        <begin position="282"/>
        <end position="299"/>
    </location>
</feature>
<gene>
    <name evidence="2" type="ORF">PsB1_1514</name>
</gene>
<keyword evidence="1" id="KW-1133">Transmembrane helix</keyword>
<feature type="transmembrane region" description="Helical" evidence="1">
    <location>
        <begin position="115"/>
        <end position="132"/>
    </location>
</feature>
<feature type="transmembrane region" description="Helical" evidence="1">
    <location>
        <begin position="7"/>
        <end position="29"/>
    </location>
</feature>
<evidence type="ECO:0000256" key="1">
    <source>
        <dbReference type="SAM" id="Phobius"/>
    </source>
</evidence>
<comment type="caution">
    <text evidence="2">The sequence shown here is derived from an EMBL/GenBank/DDBJ whole genome shotgun (WGS) entry which is preliminary data.</text>
</comment>
<evidence type="ECO:0008006" key="4">
    <source>
        <dbReference type="Google" id="ProtNLM"/>
    </source>
</evidence>
<protein>
    <recommendedName>
        <fullName evidence="4">Glycosyltransferase RgtA/B/C/D-like domain-containing protein</fullName>
    </recommendedName>
</protein>
<keyword evidence="3" id="KW-1185">Reference proteome</keyword>
<feature type="transmembrane region" description="Helical" evidence="1">
    <location>
        <begin position="83"/>
        <end position="103"/>
    </location>
</feature>